<evidence type="ECO:0000313" key="3">
    <source>
        <dbReference type="Proteomes" id="UP001501470"/>
    </source>
</evidence>
<evidence type="ECO:0000256" key="1">
    <source>
        <dbReference type="SAM" id="MobiDB-lite"/>
    </source>
</evidence>
<feature type="region of interest" description="Disordered" evidence="1">
    <location>
        <begin position="336"/>
        <end position="384"/>
    </location>
</feature>
<gene>
    <name evidence="2" type="ORF">GCM10009827_045560</name>
</gene>
<feature type="compositionally biased region" description="Basic and acidic residues" evidence="1">
    <location>
        <begin position="178"/>
        <end position="206"/>
    </location>
</feature>
<name>A0ABN2ASD7_9ACTN</name>
<accession>A0ABN2ASD7</accession>
<reference evidence="2 3" key="1">
    <citation type="journal article" date="2019" name="Int. J. Syst. Evol. Microbiol.">
        <title>The Global Catalogue of Microorganisms (GCM) 10K type strain sequencing project: providing services to taxonomists for standard genome sequencing and annotation.</title>
        <authorList>
            <consortium name="The Broad Institute Genomics Platform"/>
            <consortium name="The Broad Institute Genome Sequencing Center for Infectious Disease"/>
            <person name="Wu L."/>
            <person name="Ma J."/>
        </authorList>
    </citation>
    <scope>NUCLEOTIDE SEQUENCE [LARGE SCALE GENOMIC DNA]</scope>
    <source>
        <strain evidence="2 3">JCM 15933</strain>
    </source>
</reference>
<feature type="compositionally biased region" description="Basic and acidic residues" evidence="1">
    <location>
        <begin position="223"/>
        <end position="247"/>
    </location>
</feature>
<dbReference type="Proteomes" id="UP001501470">
    <property type="component" value="Unassembled WGS sequence"/>
</dbReference>
<keyword evidence="3" id="KW-1185">Reference proteome</keyword>
<dbReference type="RefSeq" id="WP_344504052.1">
    <property type="nucleotide sequence ID" value="NZ_BAAAQD010000009.1"/>
</dbReference>
<evidence type="ECO:0000313" key="2">
    <source>
        <dbReference type="EMBL" id="GAA1524035.1"/>
    </source>
</evidence>
<feature type="compositionally biased region" description="Basic and acidic residues" evidence="1">
    <location>
        <begin position="341"/>
        <end position="351"/>
    </location>
</feature>
<dbReference type="EMBL" id="BAAAQD010000009">
    <property type="protein sequence ID" value="GAA1524035.1"/>
    <property type="molecule type" value="Genomic_DNA"/>
</dbReference>
<sequence length="384" mass="42146">MAARLRDTLAGWLRWAADRLVPTAETVVEERSLPGAPEHWLSLVRDRAPHLLRPAKVLSVAAAASVRAAPAPPPAGETQVRWTGVAVAVSAAAPPPARRASTEDGEPRPAAHRASTEDTEPPRRAIRRASTEDIGPSRPAVRLRPAVPEPVRSPAPRRLPEPAEAPAARPTPASQEDLAPRARPVPEDDTAPRTKPALRVEADTHPTRAVFTAPVEEAMPSSPHREKPAPPQTRREQPARRPADRPQKPQKPQKPRKPQKLQKPGTPGRGPVVLRWPDLPDSARDAWSDETPPDEVPPHHTDAPPRRHGTAGTWSELPGARPARLPEVAEHVVRSGPWPRLGDETHRRWPELPDDSAQWEVTPRPGGDRIRRLDEEQRGLPWNA</sequence>
<protein>
    <submittedName>
        <fullName evidence="2">Uncharacterized protein</fullName>
    </submittedName>
</protein>
<feature type="region of interest" description="Disordered" evidence="1">
    <location>
        <begin position="91"/>
        <end position="321"/>
    </location>
</feature>
<comment type="caution">
    <text evidence="2">The sequence shown here is derived from an EMBL/GenBank/DDBJ whole genome shotgun (WGS) entry which is preliminary data.</text>
</comment>
<feature type="compositionally biased region" description="Basic and acidic residues" evidence="1">
    <location>
        <begin position="100"/>
        <end position="123"/>
    </location>
</feature>
<feature type="compositionally biased region" description="Basic and acidic residues" evidence="1">
    <location>
        <begin position="296"/>
        <end position="305"/>
    </location>
</feature>
<feature type="compositionally biased region" description="Low complexity" evidence="1">
    <location>
        <begin position="162"/>
        <end position="173"/>
    </location>
</feature>
<feature type="compositionally biased region" description="Basic and acidic residues" evidence="1">
    <location>
        <begin position="366"/>
        <end position="378"/>
    </location>
</feature>
<organism evidence="2 3">
    <name type="scientific">Dactylosporangium maewongense</name>
    <dbReference type="NCBI Taxonomy" id="634393"/>
    <lineage>
        <taxon>Bacteria</taxon>
        <taxon>Bacillati</taxon>
        <taxon>Actinomycetota</taxon>
        <taxon>Actinomycetes</taxon>
        <taxon>Micromonosporales</taxon>
        <taxon>Micromonosporaceae</taxon>
        <taxon>Dactylosporangium</taxon>
    </lineage>
</organism>
<proteinExistence type="predicted"/>
<feature type="compositionally biased region" description="Basic residues" evidence="1">
    <location>
        <begin position="251"/>
        <end position="260"/>
    </location>
</feature>